<keyword evidence="2" id="KW-0472">Membrane</keyword>
<gene>
    <name evidence="3" type="ORF">Lnau_0455</name>
</gene>
<protein>
    <submittedName>
        <fullName evidence="3">Uncharacterized protein</fullName>
    </submittedName>
</protein>
<dbReference type="EMBL" id="LNYO01000005">
    <property type="protein sequence ID" value="KTD38645.1"/>
    <property type="molecule type" value="Genomic_DNA"/>
</dbReference>
<name>A0A0W0X248_9GAMM</name>
<reference evidence="3 4" key="1">
    <citation type="submission" date="2015-11" db="EMBL/GenBank/DDBJ databases">
        <title>Genomic analysis of 38 Legionella species identifies large and diverse effector repertoires.</title>
        <authorList>
            <person name="Burstein D."/>
            <person name="Amaro F."/>
            <person name="Zusman T."/>
            <person name="Lifshitz Z."/>
            <person name="Cohen O."/>
            <person name="Gilbert J.A."/>
            <person name="Pupko T."/>
            <person name="Shuman H.A."/>
            <person name="Segal G."/>
        </authorList>
    </citation>
    <scope>NUCLEOTIDE SEQUENCE [LARGE SCALE GENOMIC DNA]</scope>
    <source>
        <strain evidence="3 4">ATCC 49506</strain>
    </source>
</reference>
<keyword evidence="4" id="KW-1185">Reference proteome</keyword>
<keyword evidence="2" id="KW-1133">Transmembrane helix</keyword>
<dbReference type="Proteomes" id="UP000054725">
    <property type="component" value="Unassembled WGS sequence"/>
</dbReference>
<comment type="caution">
    <text evidence="3">The sequence shown here is derived from an EMBL/GenBank/DDBJ whole genome shotgun (WGS) entry which is preliminary data.</text>
</comment>
<sequence length="829" mass="91993">MSKEKAQALYMQILAEQAKAQALANMNKLAFDPQGRILVDVEWPFEKIQEEFRTQFEEEINDQTELEEVLGQKISLVTTVSLDISVDEALKQKFYETVELALKKAGSPKDKAEKLATQFKSLPKGSIIALQQELHFHLALVSRVYQKAQKADKLNNKEQEMQAAHQAAMLRINKLVMGSLAQGLLESSSKRGGKINTAQLNKALDKARKAILPEAHLILLEEIARHTGQIISKADLETASIKKIAEQTTATPNDILHTTKKGLVVLIEGSENTAHKRVIGKQFAHRRIISHEMNSNNVVVANQNPRLQIRTPSPVVKEDLQNEEEYIQDASEKLGQIIKDYSLKGQLTADDTKPKAYVYNSYTAINDRLDDLTSKNRQTKSAIHILQGAHRYNALQLEKNAEDAVFCLVQNISVNGFGDTLGYDRGNALVQESTLMAELAMLHTISDIISDESLKVIRKKDKPGLESFETNEQKGKIKKVFELYKEFLSRPDREPFFADSPEGRKAILLIKELKADWRNEINFSSIDNIAENAKLGLKNIMANNLHWRHENAKIVQVLSVFSEKVSLGGCKSGNERAQAINGRVALLDDLLNKDEKDMPEMDVLYYLATTAQSGSPIAVNNIAALKKSVDALYNERGLQSAMSLVSLVDQGGPAKVEAKPEGLYVSRNFAEEKIDTIDNLSQKNSSRFQAHKKLTGMMFDAIDGNLQNWWARMKSTRLGVVGAVVGIVTVFPAAITAYNTYKDNKDKVAAVNCSREEAVKQYTPSIPMVSRGLAGLGCSGNAANFDDDRCGENTKGKAKDNEMGNKKGLGSTLTLVVEPDEDSEGPEYH</sequence>
<evidence type="ECO:0000313" key="4">
    <source>
        <dbReference type="Proteomes" id="UP000054725"/>
    </source>
</evidence>
<keyword evidence="2" id="KW-0812">Transmembrane</keyword>
<evidence type="ECO:0000313" key="3">
    <source>
        <dbReference type="EMBL" id="KTD38645.1"/>
    </source>
</evidence>
<evidence type="ECO:0000256" key="2">
    <source>
        <dbReference type="SAM" id="Phobius"/>
    </source>
</evidence>
<feature type="compositionally biased region" description="Acidic residues" evidence="1">
    <location>
        <begin position="818"/>
        <end position="829"/>
    </location>
</feature>
<organism evidence="3 4">
    <name type="scientific">Legionella nautarum</name>
    <dbReference type="NCBI Taxonomy" id="45070"/>
    <lineage>
        <taxon>Bacteria</taxon>
        <taxon>Pseudomonadati</taxon>
        <taxon>Pseudomonadota</taxon>
        <taxon>Gammaproteobacteria</taxon>
        <taxon>Legionellales</taxon>
        <taxon>Legionellaceae</taxon>
        <taxon>Legionella</taxon>
    </lineage>
</organism>
<accession>A0A0W0X248</accession>
<dbReference type="AlphaFoldDB" id="A0A0W0X248"/>
<feature type="transmembrane region" description="Helical" evidence="2">
    <location>
        <begin position="718"/>
        <end position="738"/>
    </location>
</feature>
<feature type="region of interest" description="Disordered" evidence="1">
    <location>
        <begin position="789"/>
        <end position="829"/>
    </location>
</feature>
<evidence type="ECO:0000256" key="1">
    <source>
        <dbReference type="SAM" id="MobiDB-lite"/>
    </source>
</evidence>
<proteinExistence type="predicted"/>
<dbReference type="RefSeq" id="WP_058503539.1">
    <property type="nucleotide sequence ID" value="NZ_CAAAIF010000020.1"/>
</dbReference>
<dbReference type="OrthoDB" id="5650266at2"/>
<dbReference type="PATRIC" id="fig|45070.6.peg.478"/>
<feature type="compositionally biased region" description="Basic and acidic residues" evidence="1">
    <location>
        <begin position="789"/>
        <end position="805"/>
    </location>
</feature>